<dbReference type="Proteomes" id="UP000545037">
    <property type="component" value="Unassembled WGS sequence"/>
</dbReference>
<organism evidence="2 3">
    <name type="scientific">Brevundimonas variabilis</name>
    <dbReference type="NCBI Taxonomy" id="74312"/>
    <lineage>
        <taxon>Bacteria</taxon>
        <taxon>Pseudomonadati</taxon>
        <taxon>Pseudomonadota</taxon>
        <taxon>Alphaproteobacteria</taxon>
        <taxon>Caulobacterales</taxon>
        <taxon>Caulobacteraceae</taxon>
        <taxon>Brevundimonas</taxon>
    </lineage>
</organism>
<accession>A0A7W9FGD8</accession>
<reference evidence="2 3" key="1">
    <citation type="submission" date="2020-08" db="EMBL/GenBank/DDBJ databases">
        <title>Genomic Encyclopedia of Type Strains, Phase IV (KMG-IV): sequencing the most valuable type-strain genomes for metagenomic binning, comparative biology and taxonomic classification.</title>
        <authorList>
            <person name="Goeker M."/>
        </authorList>
    </citation>
    <scope>NUCLEOTIDE SEQUENCE [LARGE SCALE GENOMIC DNA]</scope>
    <source>
        <strain evidence="2 3">DSM 4737</strain>
    </source>
</reference>
<protein>
    <submittedName>
        <fullName evidence="2">Succinoglycan biosynthesis protein ExoL</fullName>
        <ecNumber evidence="2">2.-.-.-</ecNumber>
    </submittedName>
</protein>
<dbReference type="GO" id="GO:0016757">
    <property type="term" value="F:glycosyltransferase activity"/>
    <property type="evidence" value="ECO:0007669"/>
    <property type="project" value="UniProtKB-ARBA"/>
</dbReference>
<sequence length="378" mass="41499">MSVETPVLSSIAYLVPDLTDPAVRRRVIMLEAGGAKVLTAGFHRRPIATSDPKVFGLGTTADGAFAQRAVKVASWILKPVRLRDLVRDADIVIARNLEMLLLAWVALLGRSRVPLHYECLDVHRLMLGTGLASRCLRSLEQFLLKRVSRVIVSSPAFERNYFSVQYPGQANCLLIENRLVSLEGEGAMPNTAPMAAPPWIVGWFGMLRCRKSLTLLSEMAAASAGRIEVLISGRPSPAVFDDFEREVADLPGIRFGGEYTAADLPSLYEQVHFVWAIDFFEEGLNSSWLLPNRLYEGGAFNRPIIALAGLETARWLEARGAGLVLDNASDLRDRLVQLSPLEYEALVVAATEIPRSDLICDRETCRSLVSALAGRVAA</sequence>
<gene>
    <name evidence="2" type="ORF">GGR13_001943</name>
</gene>
<keyword evidence="3" id="KW-1185">Reference proteome</keyword>
<feature type="domain" description="Glycosyltransferase subfamily 4-like N-terminal" evidence="1">
    <location>
        <begin position="78"/>
        <end position="163"/>
    </location>
</feature>
<dbReference type="Pfam" id="PF13579">
    <property type="entry name" value="Glyco_trans_4_4"/>
    <property type="match status" value="1"/>
</dbReference>
<evidence type="ECO:0000259" key="1">
    <source>
        <dbReference type="Pfam" id="PF13579"/>
    </source>
</evidence>
<evidence type="ECO:0000313" key="2">
    <source>
        <dbReference type="EMBL" id="MBB5746339.1"/>
    </source>
</evidence>
<dbReference type="InterPro" id="IPR028098">
    <property type="entry name" value="Glyco_trans_4-like_N"/>
</dbReference>
<name>A0A7W9FGD8_9CAUL</name>
<dbReference type="AlphaFoldDB" id="A0A7W9FGD8"/>
<dbReference type="EMBL" id="JACHOR010000003">
    <property type="protein sequence ID" value="MBB5746339.1"/>
    <property type="molecule type" value="Genomic_DNA"/>
</dbReference>
<proteinExistence type="predicted"/>
<evidence type="ECO:0000313" key="3">
    <source>
        <dbReference type="Proteomes" id="UP000545037"/>
    </source>
</evidence>
<dbReference type="EC" id="2.-.-.-" evidence="2"/>
<dbReference type="RefSeq" id="WP_183213317.1">
    <property type="nucleotide sequence ID" value="NZ_JACHOR010000003.1"/>
</dbReference>
<comment type="caution">
    <text evidence="2">The sequence shown here is derived from an EMBL/GenBank/DDBJ whole genome shotgun (WGS) entry which is preliminary data.</text>
</comment>
<dbReference type="SUPFAM" id="SSF53756">
    <property type="entry name" value="UDP-Glycosyltransferase/glycogen phosphorylase"/>
    <property type="match status" value="1"/>
</dbReference>
<dbReference type="Gene3D" id="3.40.50.2000">
    <property type="entry name" value="Glycogen Phosphorylase B"/>
    <property type="match status" value="1"/>
</dbReference>
<keyword evidence="2" id="KW-0808">Transferase</keyword>